<dbReference type="Gene3D" id="2.60.40.2380">
    <property type="match status" value="1"/>
</dbReference>
<dbReference type="Proteomes" id="UP000585050">
    <property type="component" value="Unassembled WGS sequence"/>
</dbReference>
<evidence type="ECO:0000259" key="4">
    <source>
        <dbReference type="Pfam" id="PF07228"/>
    </source>
</evidence>
<name>A0A7X8XWK3_9BACT</name>
<dbReference type="Gene3D" id="3.60.40.10">
    <property type="entry name" value="PPM-type phosphatase domain"/>
    <property type="match status" value="1"/>
</dbReference>
<dbReference type="InterPro" id="IPR052016">
    <property type="entry name" value="Bact_Sigma-Reg"/>
</dbReference>
<keyword evidence="3" id="KW-0812">Transmembrane</keyword>
<organism evidence="7 8">
    <name type="scientific">Flammeovirga agarivorans</name>
    <dbReference type="NCBI Taxonomy" id="2726742"/>
    <lineage>
        <taxon>Bacteria</taxon>
        <taxon>Pseudomonadati</taxon>
        <taxon>Bacteroidota</taxon>
        <taxon>Cytophagia</taxon>
        <taxon>Cytophagales</taxon>
        <taxon>Flammeovirgaceae</taxon>
        <taxon>Flammeovirga</taxon>
    </lineage>
</organism>
<feature type="transmembrane region" description="Helical" evidence="3">
    <location>
        <begin position="338"/>
        <end position="359"/>
    </location>
</feature>
<dbReference type="RefSeq" id="WP_168883016.1">
    <property type="nucleotide sequence ID" value="NZ_JABAIL010000004.1"/>
</dbReference>
<keyword evidence="3" id="KW-0472">Membrane</keyword>
<keyword evidence="8" id="KW-1185">Reference proteome</keyword>
<feature type="transmembrane region" description="Helical" evidence="3">
    <location>
        <begin position="183"/>
        <end position="204"/>
    </location>
</feature>
<dbReference type="PANTHER" id="PTHR43156:SF9">
    <property type="entry name" value="HAMP DOMAIN-CONTAINING PROTEIN"/>
    <property type="match status" value="1"/>
</dbReference>
<dbReference type="InterPro" id="IPR011622">
    <property type="entry name" value="7TMR_DISM_rcpt_extracell_dom2"/>
</dbReference>
<dbReference type="Pfam" id="PF07695">
    <property type="entry name" value="7TMR-DISM_7TM"/>
    <property type="match status" value="1"/>
</dbReference>
<evidence type="ECO:0000256" key="2">
    <source>
        <dbReference type="SAM" id="Coils"/>
    </source>
</evidence>
<dbReference type="InterPro" id="IPR001932">
    <property type="entry name" value="PPM-type_phosphatase-like_dom"/>
</dbReference>
<dbReference type="Pfam" id="PF07228">
    <property type="entry name" value="SpoIIE"/>
    <property type="match status" value="1"/>
</dbReference>
<evidence type="ECO:0000313" key="8">
    <source>
        <dbReference type="Proteomes" id="UP000585050"/>
    </source>
</evidence>
<feature type="transmembrane region" description="Helical" evidence="3">
    <location>
        <begin position="309"/>
        <end position="326"/>
    </location>
</feature>
<dbReference type="PANTHER" id="PTHR43156">
    <property type="entry name" value="STAGE II SPORULATION PROTEIN E-RELATED"/>
    <property type="match status" value="1"/>
</dbReference>
<feature type="transmembrane region" description="Helical" evidence="3">
    <location>
        <begin position="247"/>
        <end position="267"/>
    </location>
</feature>
<proteinExistence type="predicted"/>
<accession>A0A7X8XWK3</accession>
<evidence type="ECO:0000256" key="3">
    <source>
        <dbReference type="SAM" id="Phobius"/>
    </source>
</evidence>
<dbReference type="InterPro" id="IPR036457">
    <property type="entry name" value="PPM-type-like_dom_sf"/>
</dbReference>
<protein>
    <submittedName>
        <fullName evidence="7">SpoIIE family protein phosphatase</fullName>
    </submittedName>
</protein>
<feature type="transmembrane region" description="Helical" evidence="3">
    <location>
        <begin position="276"/>
        <end position="297"/>
    </location>
</feature>
<keyword evidence="3" id="KW-1133">Transmembrane helix</keyword>
<keyword evidence="2" id="KW-0175">Coiled coil</keyword>
<gene>
    <name evidence="7" type="ORF">HGP29_13845</name>
</gene>
<feature type="domain" description="7TM-DISM receptor extracellular" evidence="5">
    <location>
        <begin position="182"/>
        <end position="385"/>
    </location>
</feature>
<dbReference type="Pfam" id="PF07696">
    <property type="entry name" value="7TMR-DISMED2"/>
    <property type="match status" value="1"/>
</dbReference>
<feature type="coiled-coil region" evidence="2">
    <location>
        <begin position="401"/>
        <end position="442"/>
    </location>
</feature>
<feature type="domain" description="7TM-DISM receptor extracellular" evidence="6">
    <location>
        <begin position="45"/>
        <end position="169"/>
    </location>
</feature>
<evidence type="ECO:0000313" key="7">
    <source>
        <dbReference type="EMBL" id="NLR92299.1"/>
    </source>
</evidence>
<feature type="transmembrane region" description="Helical" evidence="3">
    <location>
        <begin position="211"/>
        <end position="227"/>
    </location>
</feature>
<dbReference type="InterPro" id="IPR011623">
    <property type="entry name" value="7TMR_DISM_rcpt_extracell_dom1"/>
</dbReference>
<dbReference type="GO" id="GO:0016791">
    <property type="term" value="F:phosphatase activity"/>
    <property type="evidence" value="ECO:0007669"/>
    <property type="project" value="TreeGrafter"/>
</dbReference>
<comment type="caution">
    <text evidence="7">The sequence shown here is derived from an EMBL/GenBank/DDBJ whole genome shotgun (WGS) entry which is preliminary data.</text>
</comment>
<reference evidence="7 8" key="1">
    <citation type="submission" date="2020-04" db="EMBL/GenBank/DDBJ databases">
        <title>Flammeovirga sp. SR4, a novel species isolated from seawater.</title>
        <authorList>
            <person name="Wang X."/>
        </authorList>
    </citation>
    <scope>NUCLEOTIDE SEQUENCE [LARGE SCALE GENOMIC DNA]</scope>
    <source>
        <strain evidence="7 8">SR4</strain>
    </source>
</reference>
<feature type="domain" description="PPM-type phosphatase" evidence="4">
    <location>
        <begin position="520"/>
        <end position="722"/>
    </location>
</feature>
<evidence type="ECO:0000256" key="1">
    <source>
        <dbReference type="ARBA" id="ARBA00022801"/>
    </source>
</evidence>
<evidence type="ECO:0000259" key="6">
    <source>
        <dbReference type="Pfam" id="PF07696"/>
    </source>
</evidence>
<keyword evidence="1" id="KW-0378">Hydrolase</keyword>
<sequence>MKILITYTTIFLLISSMIHAQNQRLLLDELTEEIEPNSSGKYFQTDSIYTINDIRRKHNLFSNYNETLNLGFTDKQVWINIPIDHDINHAQSWYFEIDNPSLDYLKIYLIEEGKNNFISWEMGDLFPFNSRIIEHRNFIIPLDLKPKTKYQLYINAKSLNAMYLPLKFHTSDSFLESSMLSEMLFGLYFGIILIMIIYNLMIFFSLKDINYLLYIFPIFGNLFFFSSETGHSFQYLHPWSIFMQKVNIPIAISFWITTSTVFTLSFLKAKIYSKPMYYALLVMMSFGILLGIFSLFGTYETVMGTMNKVSTLNAIVLITSGIVIYNKGNKFARFFIMAWAVFSLGIFTHNLALMGILPLNFITDNALSIGVILEITLLSLALSDKFKIIQRETEIVQANLFKQQENDRKTLERRVKERTRQMEKMSSEADRYTRKIESAYGEIQSMNQTLVSQNSEIELQKKQLSTKNEKITASINYAQRIQQAILPSDKSIKHSFEDSFVLFRPKDIVSGDFYWHHETDKHIFIAAIDCTGHGVPGAFMSMIGERLFKKIVVTDKVWMPNKILDRLNKAIIGELHEKDEGTRKLKDGMDLAICVYEKRNSILNFAGAKNPLIYIANDRLLQIKGDKMSIGAADIEKFKYKLQRVVITAPTSFYIASDGYQDQFGGPQNRKIGRKKFRELLFMLSKLPFDKQLLSLNQFLNRWMEGEGKKENQIDDILVIGFQINP</sequence>
<evidence type="ECO:0000259" key="5">
    <source>
        <dbReference type="Pfam" id="PF07695"/>
    </source>
</evidence>
<dbReference type="AlphaFoldDB" id="A0A7X8XWK3"/>
<dbReference type="EMBL" id="JABAIL010000004">
    <property type="protein sequence ID" value="NLR92299.1"/>
    <property type="molecule type" value="Genomic_DNA"/>
</dbReference>